<keyword evidence="10" id="KW-0198">Cysteine biosynthesis</keyword>
<dbReference type="InterPro" id="IPR017938">
    <property type="entry name" value="Riboflavin_synthase-like_b-brl"/>
</dbReference>
<dbReference type="FunFam" id="3.40.50.80:FF:000001">
    <property type="entry name" value="NADPH--cytochrome P450 reductase 1"/>
    <property type="match status" value="1"/>
</dbReference>
<dbReference type="RefSeq" id="WP_200085883.1">
    <property type="nucleotide sequence ID" value="NZ_CP054706.1"/>
</dbReference>
<gene>
    <name evidence="16" type="ORF">HUG20_17095</name>
</gene>
<dbReference type="GO" id="GO:0004783">
    <property type="term" value="F:sulfite reductase (NADPH) activity"/>
    <property type="evidence" value="ECO:0007669"/>
    <property type="project" value="UniProtKB-EC"/>
</dbReference>
<name>A0A7T6ZDL7_9BACI</name>
<evidence type="ECO:0000256" key="12">
    <source>
        <dbReference type="PIRSR" id="PIRSR000207-1"/>
    </source>
</evidence>
<evidence type="ECO:0000256" key="2">
    <source>
        <dbReference type="ARBA" id="ARBA00022448"/>
    </source>
</evidence>
<keyword evidence="17" id="KW-1185">Reference proteome</keyword>
<dbReference type="Gene3D" id="3.40.50.80">
    <property type="entry name" value="Nucleotide-binding domain of ferredoxin-NADP reductase (FNR) module"/>
    <property type="match status" value="1"/>
</dbReference>
<dbReference type="PROSITE" id="PS50902">
    <property type="entry name" value="FLAVODOXIN_LIKE"/>
    <property type="match status" value="1"/>
</dbReference>
<dbReference type="PANTHER" id="PTHR19384:SF128">
    <property type="entry name" value="NADPH OXIDOREDUCTASE A"/>
    <property type="match status" value="1"/>
</dbReference>
<accession>A0A7T6ZDL7</accession>
<dbReference type="SUPFAM" id="SSF52218">
    <property type="entry name" value="Flavoproteins"/>
    <property type="match status" value="1"/>
</dbReference>
<comment type="cofactor">
    <cofactor evidence="12">
        <name>FMN</name>
        <dbReference type="ChEBI" id="CHEBI:58210"/>
    </cofactor>
    <text evidence="12">Binds 1 FMN per subunit.</text>
</comment>
<feature type="domain" description="FAD-binding FR-type" evidence="15">
    <location>
        <begin position="250"/>
        <end position="469"/>
    </location>
</feature>
<dbReference type="InterPro" id="IPR017927">
    <property type="entry name" value="FAD-bd_FR_type"/>
</dbReference>
<evidence type="ECO:0000313" key="16">
    <source>
        <dbReference type="EMBL" id="QQK81457.1"/>
    </source>
</evidence>
<dbReference type="PANTHER" id="PTHR19384">
    <property type="entry name" value="NITRIC OXIDE SYNTHASE-RELATED"/>
    <property type="match status" value="1"/>
</dbReference>
<dbReference type="PIRSF" id="PIRSF000207">
    <property type="entry name" value="SiR-FP_CysJ"/>
    <property type="match status" value="1"/>
</dbReference>
<evidence type="ECO:0000313" key="17">
    <source>
        <dbReference type="Proteomes" id="UP000595349"/>
    </source>
</evidence>
<dbReference type="GO" id="GO:0010181">
    <property type="term" value="F:FMN binding"/>
    <property type="evidence" value="ECO:0007669"/>
    <property type="project" value="InterPro"/>
</dbReference>
<feature type="binding site" evidence="12">
    <location>
        <position position="620"/>
    </location>
    <ligand>
        <name>FAD</name>
        <dbReference type="ChEBI" id="CHEBI:57692"/>
    </ligand>
</feature>
<evidence type="ECO:0000256" key="8">
    <source>
        <dbReference type="ARBA" id="ARBA00022982"/>
    </source>
</evidence>
<reference evidence="16 17" key="1">
    <citation type="submission" date="2020-06" db="EMBL/GenBank/DDBJ databases">
        <title>Genomic analysis of Salicibibacter sp. NKC21-4.</title>
        <authorList>
            <person name="Oh Y.J."/>
        </authorList>
    </citation>
    <scope>NUCLEOTIDE SEQUENCE [LARGE SCALE GENOMIC DNA]</scope>
    <source>
        <strain evidence="16 17">NKC21-4</strain>
    </source>
</reference>
<dbReference type="InterPro" id="IPR001433">
    <property type="entry name" value="OxRdtase_FAD/NAD-bd"/>
</dbReference>
<keyword evidence="7 12" id="KW-0521">NADP</keyword>
<dbReference type="CDD" id="cd06199">
    <property type="entry name" value="SiR"/>
    <property type="match status" value="1"/>
</dbReference>
<keyword evidence="9 16" id="KW-0560">Oxidoreductase</keyword>
<dbReference type="GO" id="GO:0019344">
    <property type="term" value="P:cysteine biosynthetic process"/>
    <property type="evidence" value="ECO:0007669"/>
    <property type="project" value="UniProtKB-KW"/>
</dbReference>
<dbReference type="NCBIfam" id="TIGR01931">
    <property type="entry name" value="cysJ"/>
    <property type="match status" value="1"/>
</dbReference>
<feature type="region of interest" description="Disordered" evidence="13">
    <location>
        <begin position="226"/>
        <end position="249"/>
    </location>
</feature>
<feature type="binding site" evidence="12">
    <location>
        <position position="431"/>
    </location>
    <ligand>
        <name>FAD</name>
        <dbReference type="ChEBI" id="CHEBI:57692"/>
    </ligand>
</feature>
<dbReference type="InterPro" id="IPR039261">
    <property type="entry name" value="FNR_nucleotide-bd"/>
</dbReference>
<evidence type="ECO:0000256" key="4">
    <source>
        <dbReference type="ARBA" id="ARBA00022630"/>
    </source>
</evidence>
<evidence type="ECO:0000256" key="13">
    <source>
        <dbReference type="SAM" id="MobiDB-lite"/>
    </source>
</evidence>
<dbReference type="GO" id="GO:0016651">
    <property type="term" value="F:oxidoreductase activity, acting on NAD(P)H"/>
    <property type="evidence" value="ECO:0007669"/>
    <property type="project" value="UniProtKB-ARBA"/>
</dbReference>
<feature type="binding site" evidence="12">
    <location>
        <begin position="540"/>
        <end position="541"/>
    </location>
    <ligand>
        <name>NADP(+)</name>
        <dbReference type="ChEBI" id="CHEBI:58349"/>
    </ligand>
</feature>
<feature type="binding site" evidence="12">
    <location>
        <begin position="440"/>
        <end position="443"/>
    </location>
    <ligand>
        <name>FAD</name>
        <dbReference type="ChEBI" id="CHEBI:57692"/>
    </ligand>
</feature>
<dbReference type="AlphaFoldDB" id="A0A7T6ZDL7"/>
<dbReference type="InterPro" id="IPR010199">
    <property type="entry name" value="CysJ"/>
</dbReference>
<dbReference type="SUPFAM" id="SSF63380">
    <property type="entry name" value="Riboflavin synthase domain-like"/>
    <property type="match status" value="1"/>
</dbReference>
<evidence type="ECO:0000256" key="11">
    <source>
        <dbReference type="ARBA" id="ARBA00052219"/>
    </source>
</evidence>
<evidence type="ECO:0000256" key="10">
    <source>
        <dbReference type="ARBA" id="ARBA00023192"/>
    </source>
</evidence>
<dbReference type="InterPro" id="IPR008254">
    <property type="entry name" value="Flavodoxin/NO_synth"/>
</dbReference>
<keyword evidence="8" id="KW-0249">Electron transport</keyword>
<dbReference type="Gene3D" id="3.40.50.360">
    <property type="match status" value="1"/>
</dbReference>
<keyword evidence="2" id="KW-0813">Transport</keyword>
<evidence type="ECO:0000256" key="7">
    <source>
        <dbReference type="ARBA" id="ARBA00022857"/>
    </source>
</evidence>
<dbReference type="GO" id="GO:0005829">
    <property type="term" value="C:cytosol"/>
    <property type="evidence" value="ECO:0007669"/>
    <property type="project" value="TreeGrafter"/>
</dbReference>
<keyword evidence="3" id="KW-0028">Amino-acid biosynthesis</keyword>
<keyword evidence="6 12" id="KW-0274">FAD</keyword>
<dbReference type="InterPro" id="IPR029039">
    <property type="entry name" value="Flavoprotein-like_sf"/>
</dbReference>
<proteinExistence type="predicted"/>
<evidence type="ECO:0000256" key="1">
    <source>
        <dbReference type="ARBA" id="ARBA00012604"/>
    </source>
</evidence>
<dbReference type="Gene3D" id="1.20.990.10">
    <property type="entry name" value="NADPH-cytochrome p450 Reductase, Chain A, domain 3"/>
    <property type="match status" value="1"/>
</dbReference>
<feature type="binding site" evidence="12">
    <location>
        <begin position="546"/>
        <end position="550"/>
    </location>
    <ligand>
        <name>NADP(+)</name>
        <dbReference type="ChEBI" id="CHEBI:58349"/>
    </ligand>
</feature>
<evidence type="ECO:0000256" key="3">
    <source>
        <dbReference type="ARBA" id="ARBA00022605"/>
    </source>
</evidence>
<dbReference type="Pfam" id="PF00175">
    <property type="entry name" value="NAD_binding_1"/>
    <property type="match status" value="1"/>
</dbReference>
<dbReference type="GO" id="GO:0050660">
    <property type="term" value="F:flavin adenine dinucleotide binding"/>
    <property type="evidence" value="ECO:0007669"/>
    <property type="project" value="InterPro"/>
</dbReference>
<dbReference type="SUPFAM" id="SSF52343">
    <property type="entry name" value="Ferredoxin reductase-like, C-terminal NADP-linked domain"/>
    <property type="match status" value="1"/>
</dbReference>
<dbReference type="Pfam" id="PF00258">
    <property type="entry name" value="Flavodoxin_1"/>
    <property type="match status" value="1"/>
</dbReference>
<dbReference type="InterPro" id="IPR001094">
    <property type="entry name" value="Flavdoxin-like"/>
</dbReference>
<comment type="catalytic activity">
    <reaction evidence="11">
        <text>hydrogen sulfide + 3 NADP(+) + 3 H2O = sulfite + 3 NADPH + 4 H(+)</text>
        <dbReference type="Rhea" id="RHEA:13801"/>
        <dbReference type="ChEBI" id="CHEBI:15377"/>
        <dbReference type="ChEBI" id="CHEBI:15378"/>
        <dbReference type="ChEBI" id="CHEBI:17359"/>
        <dbReference type="ChEBI" id="CHEBI:29919"/>
        <dbReference type="ChEBI" id="CHEBI:57783"/>
        <dbReference type="ChEBI" id="CHEBI:58349"/>
        <dbReference type="EC" id="1.8.1.2"/>
    </reaction>
</comment>
<evidence type="ECO:0000256" key="9">
    <source>
        <dbReference type="ARBA" id="ARBA00023002"/>
    </source>
</evidence>
<dbReference type="InterPro" id="IPR023173">
    <property type="entry name" value="NADPH_Cyt_P450_Rdtase_alpha"/>
</dbReference>
<feature type="binding site" evidence="12">
    <location>
        <begin position="166"/>
        <end position="175"/>
    </location>
    <ligand>
        <name>FMN</name>
        <dbReference type="ChEBI" id="CHEBI:58210"/>
    </ligand>
</feature>
<dbReference type="EC" id="1.8.1.2" evidence="1"/>
<dbReference type="InterPro" id="IPR001709">
    <property type="entry name" value="Flavoprot_Pyr_Nucl_cyt_Rdtase"/>
</dbReference>
<evidence type="ECO:0000259" key="15">
    <source>
        <dbReference type="PROSITE" id="PS51384"/>
    </source>
</evidence>
<dbReference type="Gene3D" id="2.40.30.10">
    <property type="entry name" value="Translation factors"/>
    <property type="match status" value="1"/>
</dbReference>
<organism evidence="16 17">
    <name type="scientific">Salicibibacter cibi</name>
    <dbReference type="NCBI Taxonomy" id="2743001"/>
    <lineage>
        <taxon>Bacteria</taxon>
        <taxon>Bacillati</taxon>
        <taxon>Bacillota</taxon>
        <taxon>Bacilli</taxon>
        <taxon>Bacillales</taxon>
        <taxon>Bacillaceae</taxon>
        <taxon>Salicibibacter</taxon>
    </lineage>
</organism>
<protein>
    <recommendedName>
        <fullName evidence="1">assimilatory sulfite reductase (NADPH)</fullName>
        <ecNumber evidence="1">1.8.1.2</ecNumber>
    </recommendedName>
</protein>
<dbReference type="Proteomes" id="UP000595349">
    <property type="component" value="Chromosome"/>
</dbReference>
<dbReference type="EMBL" id="CP054706">
    <property type="protein sequence ID" value="QQK81457.1"/>
    <property type="molecule type" value="Genomic_DNA"/>
</dbReference>
<feature type="binding site" evidence="12">
    <location>
        <begin position="407"/>
        <end position="410"/>
    </location>
    <ligand>
        <name>FAD</name>
        <dbReference type="ChEBI" id="CHEBI:57692"/>
    </ligand>
</feature>
<evidence type="ECO:0000259" key="14">
    <source>
        <dbReference type="PROSITE" id="PS50902"/>
    </source>
</evidence>
<comment type="cofactor">
    <cofactor evidence="12">
        <name>FAD</name>
        <dbReference type="ChEBI" id="CHEBI:57692"/>
    </cofactor>
    <text evidence="12">Binds 1 FAD per subunit.</text>
</comment>
<dbReference type="PROSITE" id="PS51384">
    <property type="entry name" value="FAD_FR"/>
    <property type="match status" value="1"/>
</dbReference>
<dbReference type="PRINTS" id="PR00369">
    <property type="entry name" value="FLAVODOXIN"/>
</dbReference>
<feature type="domain" description="Flavodoxin-like" evidence="14">
    <location>
        <begin position="77"/>
        <end position="215"/>
    </location>
</feature>
<dbReference type="InterPro" id="IPR003097">
    <property type="entry name" value="CysJ-like_FAD-binding"/>
</dbReference>
<sequence>MALQVTDSPFNEEQTDLLNRLIPTLSETQKIWLSGYLASPAPQTATAFAETAAVAMEQPPETATLTQTENQPKTQEVTILYGSETGNCQEVAEDLSGKLENQPCNVTLSSMLNIKPKNLKNADHILVVVATHGEGDPPEPGLSFYETMSSRKAPKLDGVHFSVLSLGDLSYEYFCQAGKDIDQRLEELGGERLYQRVDCDVDFDEDAEGWIDGVLAELNKFAEGPANSDGSAMDAPLAQPAPAKETYSRKNPFRAEILENINISGRGSNKENRHLELSLEDSNLEFEPGDSLGIYPENDATLVGQLIEAMDWDSETVVTVNKQGEKATLREALTSHFEITVLTKPLMQQAAELSSHEELKNLLAGGNEDQLRDYMTGRDLLDLVQDFGPWETSADAFIAILRKIPARLYSIANSYRANPDEVHLTIGTVRYETHGRARAGVCSGQCAERAESGEQLPVYVHRNPNFKLPEDPQTPIIMIGPGTGIAPFRSFLEEREEIEAEGKTWLFFGEQYFSSDFLYQVDWQQWLKDGVLTKMDVAFSRDGEEKVYVQHRMRENARDFYQWLQEGAVLYVCGDEKQMASDVHDTLSAIIQQEGGLSEEEAGTYIEDMKLQKRYQRDVY</sequence>
<keyword evidence="5 12" id="KW-0288">FMN</keyword>
<evidence type="ECO:0000256" key="5">
    <source>
        <dbReference type="ARBA" id="ARBA00022643"/>
    </source>
</evidence>
<dbReference type="PRINTS" id="PR00371">
    <property type="entry name" value="FPNCR"/>
</dbReference>
<feature type="binding site" evidence="12">
    <location>
        <begin position="425"/>
        <end position="427"/>
    </location>
    <ligand>
        <name>FAD</name>
        <dbReference type="ChEBI" id="CHEBI:57692"/>
    </ligand>
</feature>
<keyword evidence="4" id="KW-0285">Flavoprotein</keyword>
<feature type="binding site" evidence="12">
    <location>
        <position position="582"/>
    </location>
    <ligand>
        <name>NADP(+)</name>
        <dbReference type="ChEBI" id="CHEBI:58349"/>
    </ligand>
</feature>
<evidence type="ECO:0000256" key="6">
    <source>
        <dbReference type="ARBA" id="ARBA00022827"/>
    </source>
</evidence>
<dbReference type="Pfam" id="PF00667">
    <property type="entry name" value="FAD_binding_1"/>
    <property type="match status" value="1"/>
</dbReference>
<feature type="binding site" evidence="12">
    <location>
        <position position="340"/>
    </location>
    <ligand>
        <name>FAD</name>
        <dbReference type="ChEBI" id="CHEBI:57692"/>
    </ligand>
</feature>
<dbReference type="KEGG" id="scib:HUG20_17095"/>